<evidence type="ECO:0000256" key="5">
    <source>
        <dbReference type="SAM" id="MobiDB-lite"/>
    </source>
</evidence>
<dbReference type="InterPro" id="IPR032828">
    <property type="entry name" value="PolyA_RNA-bd"/>
</dbReference>
<dbReference type="InterPro" id="IPR043519">
    <property type="entry name" value="NT_sf"/>
</dbReference>
<evidence type="ECO:0000313" key="10">
    <source>
        <dbReference type="Proteomes" id="UP000238479"/>
    </source>
</evidence>
<dbReference type="GO" id="GO:0000166">
    <property type="term" value="F:nucleotide binding"/>
    <property type="evidence" value="ECO:0007669"/>
    <property type="project" value="UniProtKB-KW"/>
</dbReference>
<keyword evidence="2 4" id="KW-0808">Transferase</keyword>
<dbReference type="GO" id="GO:0001680">
    <property type="term" value="P:tRNA 3'-terminal CCA addition"/>
    <property type="evidence" value="ECO:0007669"/>
    <property type="project" value="UniProtKB-ARBA"/>
</dbReference>
<dbReference type="SUPFAM" id="SSF81891">
    <property type="entry name" value="Poly A polymerase C-terminal region-like"/>
    <property type="match status" value="1"/>
</dbReference>
<reference evidence="8 10" key="1">
    <citation type="journal article" date="2018" name="Nat. Genet.">
        <title>The Rosa genome provides new insights in the design of modern roses.</title>
        <authorList>
            <person name="Bendahmane M."/>
        </authorList>
    </citation>
    <scope>NUCLEOTIDE SEQUENCE [LARGE SCALE GENOMIC DNA]</scope>
    <source>
        <strain evidence="10">cv. Old Blush</strain>
    </source>
</reference>
<evidence type="ECO:0000256" key="4">
    <source>
        <dbReference type="RuleBase" id="RU003953"/>
    </source>
</evidence>
<dbReference type="EMBL" id="PDCK01000040">
    <property type="protein sequence ID" value="PRQ47228.1"/>
    <property type="molecule type" value="Genomic_DNA"/>
</dbReference>
<evidence type="ECO:0000313" key="8">
    <source>
        <dbReference type="EMBL" id="PRQ47228.1"/>
    </source>
</evidence>
<sequence>MAVTSLRGNNHLLSRLKLLLNQQQRLAHTLSEGPQSRPKMVPESVHEEGLIDMSKWRKVDSRVFGITRSMIPEPSWNVLRILRREGFEAYLVGGCVRDLILKRIPKDFDVITTANLKQIKRQFHRAQIVGQRFPICMVHIKGSVIEVSSFETVAKAKHSDKEVTFSQMPKGCDKKDFIRWRNSMHRDFTINSLFFDPLSNKIFDYANGMADLRSSKLRSLGSAKLSFKEDCARILRGLRIAARLSLKISKETETAIHKFSSSISTLATSRIMMEMNYMLSYGAAEPSLCLLWEFNLLRVLLPIHAAYLDEQRIRKFPQNSTMLMKLFFNLDKVVTVDRPSDCSLWVALLAFHMALVSHPQDALVVFTFASVLYHGGCKKGLTFARDNAQVIVDYLPEISSSSACKSEEELEKEVSLLASLVLDSIAALTATESLVETMSKYPESPCSGLVFVPKKTAQGVAEIFRVLADDIKSYNRERKSYEIDYPVLRKGFLHETRFVLGKIILETMSSSILKGEEFVQEDYQHLEQESIKENCNKGKKRGLKPDTPKLKQEFVKKHKLVERKCRPLEQEMDIDNQDAVILSQLVSVPRHNVEKETCQLLEEKVIKKKHKATKQQLKTVEKNNDKENDSLSSLLSGEKIQKRKEVPDKGEKSSQLRVSSLFKKI</sequence>
<dbReference type="STRING" id="74649.A0A2P6RLC7"/>
<dbReference type="GO" id="GO:1990817">
    <property type="term" value="F:poly(A) RNA polymerase activity"/>
    <property type="evidence" value="ECO:0007669"/>
    <property type="project" value="UniProtKB-EC"/>
</dbReference>
<dbReference type="CDD" id="cd05398">
    <property type="entry name" value="NT_ClassII-CCAase"/>
    <property type="match status" value="1"/>
</dbReference>
<name>A0A2P6RLC7_ROSCH</name>
<evidence type="ECO:0000256" key="1">
    <source>
        <dbReference type="ARBA" id="ARBA00007265"/>
    </source>
</evidence>
<dbReference type="Pfam" id="PF01743">
    <property type="entry name" value="PolyA_pol"/>
    <property type="match status" value="1"/>
</dbReference>
<keyword evidence="3" id="KW-0547">Nucleotide-binding</keyword>
<proteinExistence type="inferred from homology"/>
<dbReference type="PANTHER" id="PTHR43051">
    <property type="entry name" value="POLYNUCLEOTIDE ADENYLYLTRANSFERASE FAMILY PROTEIN"/>
    <property type="match status" value="1"/>
</dbReference>
<evidence type="ECO:0000256" key="2">
    <source>
        <dbReference type="ARBA" id="ARBA00022679"/>
    </source>
</evidence>
<protein>
    <submittedName>
        <fullName evidence="8">Putative polynucleotide adenylyltransferase</fullName>
        <ecNumber evidence="8">2.7.7.19</ecNumber>
    </submittedName>
</protein>
<dbReference type="InterPro" id="IPR052191">
    <property type="entry name" value="tRNA_ntf/polyA_polymerase_I"/>
</dbReference>
<evidence type="ECO:0000259" key="6">
    <source>
        <dbReference type="Pfam" id="PF01743"/>
    </source>
</evidence>
<dbReference type="AlphaFoldDB" id="A0A2P6RLC7"/>
<dbReference type="EMBL" id="PDCK01000040">
    <property type="protein sequence ID" value="PRQ47238.1"/>
    <property type="molecule type" value="Genomic_DNA"/>
</dbReference>
<comment type="caution">
    <text evidence="8">The sequence shown here is derived from an EMBL/GenBank/DDBJ whole genome shotgun (WGS) entry which is preliminary data.</text>
</comment>
<keyword evidence="4" id="KW-0694">RNA-binding</keyword>
<feature type="compositionally biased region" description="Basic and acidic residues" evidence="5">
    <location>
        <begin position="639"/>
        <end position="654"/>
    </location>
</feature>
<evidence type="ECO:0000313" key="9">
    <source>
        <dbReference type="EMBL" id="PRQ47238.1"/>
    </source>
</evidence>
<dbReference type="Pfam" id="PF12627">
    <property type="entry name" value="PolyA_pol_RNAbd"/>
    <property type="match status" value="1"/>
</dbReference>
<comment type="similarity">
    <text evidence="1 4">Belongs to the tRNA nucleotidyltransferase/poly(A) polymerase family.</text>
</comment>
<organism evidence="8 10">
    <name type="scientific">Rosa chinensis</name>
    <name type="common">China rose</name>
    <dbReference type="NCBI Taxonomy" id="74649"/>
    <lineage>
        <taxon>Eukaryota</taxon>
        <taxon>Viridiplantae</taxon>
        <taxon>Streptophyta</taxon>
        <taxon>Embryophyta</taxon>
        <taxon>Tracheophyta</taxon>
        <taxon>Spermatophyta</taxon>
        <taxon>Magnoliopsida</taxon>
        <taxon>eudicotyledons</taxon>
        <taxon>Gunneridae</taxon>
        <taxon>Pentapetalae</taxon>
        <taxon>rosids</taxon>
        <taxon>fabids</taxon>
        <taxon>Rosales</taxon>
        <taxon>Rosaceae</taxon>
        <taxon>Rosoideae</taxon>
        <taxon>Rosoideae incertae sedis</taxon>
        <taxon>Rosa</taxon>
    </lineage>
</organism>
<feature type="region of interest" description="Disordered" evidence="5">
    <location>
        <begin position="613"/>
        <end position="665"/>
    </location>
</feature>
<dbReference type="Gramene" id="PRQ47238">
    <property type="protein sequence ID" value="PRQ47238"/>
    <property type="gene ID" value="RchiOBHm_Chr2g0097511"/>
</dbReference>
<dbReference type="InterPro" id="IPR002646">
    <property type="entry name" value="PolA_pol_head_dom"/>
</dbReference>
<evidence type="ECO:0000259" key="7">
    <source>
        <dbReference type="Pfam" id="PF12627"/>
    </source>
</evidence>
<keyword evidence="8" id="KW-0548">Nucleotidyltransferase</keyword>
<dbReference type="Gramene" id="PRQ47228">
    <property type="protein sequence ID" value="PRQ47228"/>
    <property type="gene ID" value="RchiOBHm_Chr2g0097411"/>
</dbReference>
<gene>
    <name evidence="8" type="ORF">RchiOBHm_Chr2g0097411</name>
    <name evidence="9" type="ORF">RchiOBHm_Chr2g0097511</name>
</gene>
<accession>A0A2P6RLC7</accession>
<dbReference type="EC" id="2.7.7.19" evidence="8"/>
<evidence type="ECO:0000256" key="3">
    <source>
        <dbReference type="ARBA" id="ARBA00022741"/>
    </source>
</evidence>
<dbReference type="OMA" id="KLFFHLD"/>
<feature type="domain" description="Poly A polymerase head" evidence="6">
    <location>
        <begin position="89"/>
        <end position="218"/>
    </location>
</feature>
<dbReference type="Gene3D" id="1.10.3090.10">
    <property type="entry name" value="cca-adding enzyme, domain 2"/>
    <property type="match status" value="1"/>
</dbReference>
<dbReference type="PANTHER" id="PTHR43051:SF1">
    <property type="entry name" value="POLYNUCLEOTIDE ADENYLYLTRANSFERASE FAMILY PROTEIN"/>
    <property type="match status" value="1"/>
</dbReference>
<dbReference type="GO" id="GO:0003723">
    <property type="term" value="F:RNA binding"/>
    <property type="evidence" value="ECO:0007669"/>
    <property type="project" value="UniProtKB-KW"/>
</dbReference>
<feature type="compositionally biased region" description="Basic and acidic residues" evidence="5">
    <location>
        <begin position="619"/>
        <end position="629"/>
    </location>
</feature>
<keyword evidence="10" id="KW-1185">Reference proteome</keyword>
<feature type="domain" description="tRNA nucleotidyltransferase/poly(A) polymerase RNA and SrmB- binding" evidence="7">
    <location>
        <begin position="246"/>
        <end position="307"/>
    </location>
</feature>
<dbReference type="SUPFAM" id="SSF81301">
    <property type="entry name" value="Nucleotidyltransferase"/>
    <property type="match status" value="1"/>
</dbReference>
<dbReference type="Gene3D" id="3.30.460.10">
    <property type="entry name" value="Beta Polymerase, domain 2"/>
    <property type="match status" value="1"/>
</dbReference>
<dbReference type="Proteomes" id="UP000238479">
    <property type="component" value="Chromosome 2"/>
</dbReference>